<keyword evidence="3" id="KW-1185">Reference proteome</keyword>
<evidence type="ECO:0000313" key="2">
    <source>
        <dbReference type="EMBL" id="KAK4155993.1"/>
    </source>
</evidence>
<reference evidence="2" key="2">
    <citation type="submission" date="2023-05" db="EMBL/GenBank/DDBJ databases">
        <authorList>
            <consortium name="Lawrence Berkeley National Laboratory"/>
            <person name="Steindorff A."/>
            <person name="Hensen N."/>
            <person name="Bonometti L."/>
            <person name="Westerberg I."/>
            <person name="Brannstrom I.O."/>
            <person name="Guillou S."/>
            <person name="Cros-Aarteil S."/>
            <person name="Calhoun S."/>
            <person name="Haridas S."/>
            <person name="Kuo A."/>
            <person name="Mondo S."/>
            <person name="Pangilinan J."/>
            <person name="Riley R."/>
            <person name="Labutti K."/>
            <person name="Andreopoulos B."/>
            <person name="Lipzen A."/>
            <person name="Chen C."/>
            <person name="Yanf M."/>
            <person name="Daum C."/>
            <person name="Ng V."/>
            <person name="Clum A."/>
            <person name="Ohm R."/>
            <person name="Martin F."/>
            <person name="Silar P."/>
            <person name="Natvig D."/>
            <person name="Lalanne C."/>
            <person name="Gautier V."/>
            <person name="Ament-Velasquez S.L."/>
            <person name="Kruys A."/>
            <person name="Hutchinson M.I."/>
            <person name="Powell A.J."/>
            <person name="Barry K."/>
            <person name="Miller A.N."/>
            <person name="Grigoriev I.V."/>
            <person name="Debuchy R."/>
            <person name="Gladieux P."/>
            <person name="Thoren M.H."/>
            <person name="Johannesson H."/>
        </authorList>
    </citation>
    <scope>NUCLEOTIDE SEQUENCE</scope>
    <source>
        <strain evidence="2">CBS 538.74</strain>
    </source>
</reference>
<dbReference type="AlphaFoldDB" id="A0AAN6ZZK5"/>
<dbReference type="Proteomes" id="UP001302745">
    <property type="component" value="Unassembled WGS sequence"/>
</dbReference>
<feature type="region of interest" description="Disordered" evidence="1">
    <location>
        <begin position="242"/>
        <end position="321"/>
    </location>
</feature>
<proteinExistence type="predicted"/>
<comment type="caution">
    <text evidence="2">The sequence shown here is derived from an EMBL/GenBank/DDBJ whole genome shotgun (WGS) entry which is preliminary data.</text>
</comment>
<evidence type="ECO:0000256" key="1">
    <source>
        <dbReference type="SAM" id="MobiDB-lite"/>
    </source>
</evidence>
<organism evidence="2 3">
    <name type="scientific">Chaetomidium leptoderma</name>
    <dbReference type="NCBI Taxonomy" id="669021"/>
    <lineage>
        <taxon>Eukaryota</taxon>
        <taxon>Fungi</taxon>
        <taxon>Dikarya</taxon>
        <taxon>Ascomycota</taxon>
        <taxon>Pezizomycotina</taxon>
        <taxon>Sordariomycetes</taxon>
        <taxon>Sordariomycetidae</taxon>
        <taxon>Sordariales</taxon>
        <taxon>Chaetomiaceae</taxon>
        <taxon>Chaetomidium</taxon>
    </lineage>
</organism>
<gene>
    <name evidence="2" type="ORF">C8A00DRAFT_31156</name>
</gene>
<accession>A0AAN6ZZK5</accession>
<reference evidence="2" key="1">
    <citation type="journal article" date="2023" name="Mol. Phylogenet. Evol.">
        <title>Genome-scale phylogeny and comparative genomics of the fungal order Sordariales.</title>
        <authorList>
            <person name="Hensen N."/>
            <person name="Bonometti L."/>
            <person name="Westerberg I."/>
            <person name="Brannstrom I.O."/>
            <person name="Guillou S."/>
            <person name="Cros-Aarteil S."/>
            <person name="Calhoun S."/>
            <person name="Haridas S."/>
            <person name="Kuo A."/>
            <person name="Mondo S."/>
            <person name="Pangilinan J."/>
            <person name="Riley R."/>
            <person name="LaButti K."/>
            <person name="Andreopoulos B."/>
            <person name="Lipzen A."/>
            <person name="Chen C."/>
            <person name="Yan M."/>
            <person name="Daum C."/>
            <person name="Ng V."/>
            <person name="Clum A."/>
            <person name="Steindorff A."/>
            <person name="Ohm R.A."/>
            <person name="Martin F."/>
            <person name="Silar P."/>
            <person name="Natvig D.O."/>
            <person name="Lalanne C."/>
            <person name="Gautier V."/>
            <person name="Ament-Velasquez S.L."/>
            <person name="Kruys A."/>
            <person name="Hutchinson M.I."/>
            <person name="Powell A.J."/>
            <person name="Barry K."/>
            <person name="Miller A.N."/>
            <person name="Grigoriev I.V."/>
            <person name="Debuchy R."/>
            <person name="Gladieux P."/>
            <person name="Hiltunen Thoren M."/>
            <person name="Johannesson H."/>
        </authorList>
    </citation>
    <scope>NUCLEOTIDE SEQUENCE</scope>
    <source>
        <strain evidence="2">CBS 538.74</strain>
    </source>
</reference>
<name>A0AAN6ZZK5_9PEZI</name>
<sequence>MDPTSAQFIPPLLVSVPTGRVSFDYVGADAQWRSPHLKRLRSARDGHLSIYGSHDGNFSRVAIAVSFEEDDLPTLNRQVYYHYLQGENSFTMADNQVEFVFDNHLTVEDESESYKRTIAWRIQFPPGALETVRSLLEKINTSGSWRHMATISSLPADERSVLYYNLRSALIEQPIPERLGALGHWQNRLPGGTPSHIPYMEDRYRAKNIELCKSAVADAAEHKRRLEEIALAAQLASDTQIVPDQPEWGFEGFSSGSDRMQMDEEGEEEEEKEEEDGHLGPIGARSTRIGKKPAANIIPSPPASNEGSPKNGKKQQRQQQHMANCTMANHFDDGNGGIYAASESGLSSTPFPAGITAANQWDGKTAHSPSLGGSPRLAIRAKRFRNERKVSMNAVVDLGDGKETPLQVVMAEDMVRQLSANAAALRAASPVGFGLETISFYTNKDQDGEGHNVRVV</sequence>
<protein>
    <submittedName>
        <fullName evidence="2">Uncharacterized protein</fullName>
    </submittedName>
</protein>
<dbReference type="EMBL" id="MU856876">
    <property type="protein sequence ID" value="KAK4155993.1"/>
    <property type="molecule type" value="Genomic_DNA"/>
</dbReference>
<evidence type="ECO:0000313" key="3">
    <source>
        <dbReference type="Proteomes" id="UP001302745"/>
    </source>
</evidence>
<feature type="compositionally biased region" description="Acidic residues" evidence="1">
    <location>
        <begin position="263"/>
        <end position="276"/>
    </location>
</feature>